<evidence type="ECO:0000256" key="4">
    <source>
        <dbReference type="ARBA" id="ARBA00022502"/>
    </source>
</evidence>
<protein>
    <recommendedName>
        <fullName evidence="11">GPI mannosyltransferase 2</fullName>
        <ecNumber evidence="11">2.4.1.-</ecNumber>
    </recommendedName>
</protein>
<dbReference type="Proteomes" id="UP001652642">
    <property type="component" value="Chromosome 9"/>
</dbReference>
<feature type="transmembrane region" description="Helical" evidence="11">
    <location>
        <begin position="409"/>
        <end position="429"/>
    </location>
</feature>
<comment type="caution">
    <text evidence="11">Lacks conserved residue(s) required for the propagation of feature annotation.</text>
</comment>
<gene>
    <name evidence="13" type="primary">PIGV</name>
</gene>
<keyword evidence="4 11" id="KW-0337">GPI-anchor biosynthesis</keyword>
<dbReference type="EC" id="2.4.1.-" evidence="11"/>
<dbReference type="PANTHER" id="PTHR12468:SF2">
    <property type="entry name" value="GPI MANNOSYLTRANSFERASE 2"/>
    <property type="match status" value="1"/>
</dbReference>
<comment type="function">
    <text evidence="11">Mannosyltransferase involved in glycosylphosphatidylinositol-anchor biosynthesis.</text>
</comment>
<evidence type="ECO:0000256" key="8">
    <source>
        <dbReference type="ARBA" id="ARBA00022824"/>
    </source>
</evidence>
<keyword evidence="8 11" id="KW-0256">Endoplasmic reticulum</keyword>
<evidence type="ECO:0000256" key="7">
    <source>
        <dbReference type="ARBA" id="ARBA00022692"/>
    </source>
</evidence>
<dbReference type="GO" id="GO:0016757">
    <property type="term" value="F:glycosyltransferase activity"/>
    <property type="evidence" value="ECO:0007669"/>
    <property type="project" value="UniProtKB-KW"/>
</dbReference>
<dbReference type="Pfam" id="PF04188">
    <property type="entry name" value="Mannosyl_trans2"/>
    <property type="match status" value="1"/>
</dbReference>
<evidence type="ECO:0000256" key="3">
    <source>
        <dbReference type="ARBA" id="ARBA00008698"/>
    </source>
</evidence>
<reference evidence="13" key="1">
    <citation type="submission" date="2025-08" db="UniProtKB">
        <authorList>
            <consortium name="RefSeq"/>
        </authorList>
    </citation>
    <scope>IDENTIFICATION</scope>
</reference>
<proteinExistence type="inferred from homology"/>
<evidence type="ECO:0000256" key="1">
    <source>
        <dbReference type="ARBA" id="ARBA00004477"/>
    </source>
</evidence>
<comment type="subcellular location">
    <subcellularLocation>
        <location evidence="1 11">Endoplasmic reticulum membrane</location>
        <topology evidence="1 11">Multi-pass membrane protein</topology>
    </subcellularLocation>
</comment>
<evidence type="ECO:0000256" key="9">
    <source>
        <dbReference type="ARBA" id="ARBA00022989"/>
    </source>
</evidence>
<dbReference type="GeneID" id="110086165"/>
<feature type="transmembrane region" description="Helical" evidence="11">
    <location>
        <begin position="129"/>
        <end position="148"/>
    </location>
</feature>
<keyword evidence="12" id="KW-1185">Reference proteome</keyword>
<dbReference type="InterPro" id="IPR007315">
    <property type="entry name" value="PIG-V/Gpi18"/>
</dbReference>
<keyword evidence="7 11" id="KW-0812">Transmembrane</keyword>
<evidence type="ECO:0000256" key="6">
    <source>
        <dbReference type="ARBA" id="ARBA00022679"/>
    </source>
</evidence>
<sequence length="530" mass="59534">MKRRLTSVFRMLLRNGKDPRCCEVVRFAVLCRAITLLLQALFNLLIPDHAADAFSPPRLSEPGVCDWFLEWLLGGLSHWDAEHFLFIAEHGYVYEHNCAFFPLFPLSLRVMAETALSPFREVLNLRSRLLLSAALLNALFSALASWALYELSCQVLLCRRRAFLSAILFCLTPANVFMAAAYSESMFAFLVFTAMWRLEKRQRWTSTLLFSLATSVRSNGLINAGFLLYSQTKHFAFQLQMKAGTGANTLLNVGPFLKLAASLVVMSTFVFSPFALFQLYAYLHFCNPKISPEDAVPGPLLQLAMDKGYQVAAVNGGKQPWCSWDFPVLYTYIQDTYWNVGFLRYFEPKQIPNFLLAAPAVALGVGAAWWYFTADPWHCLTLGLVRKRTGGAQGQDGDRPAAGFSSPGAFVYVVHATSLLMFGTFCMHVQVLTRFLGSSSPVLYWFSAQLLYDHEPLLQNEGPSSCCGALHSQKPSLDNSLPNGTTNKNPVFALLRNWRQTTVLTKCILGYVLSYWLLGLVLHCNFFPWT</sequence>
<keyword evidence="6 11" id="KW-0808">Transferase</keyword>
<organism evidence="12 13">
    <name type="scientific">Pogona vitticeps</name>
    <name type="common">central bearded dragon</name>
    <dbReference type="NCBI Taxonomy" id="103695"/>
    <lineage>
        <taxon>Eukaryota</taxon>
        <taxon>Metazoa</taxon>
        <taxon>Chordata</taxon>
        <taxon>Craniata</taxon>
        <taxon>Vertebrata</taxon>
        <taxon>Euteleostomi</taxon>
        <taxon>Lepidosauria</taxon>
        <taxon>Squamata</taxon>
        <taxon>Bifurcata</taxon>
        <taxon>Unidentata</taxon>
        <taxon>Episquamata</taxon>
        <taxon>Toxicofera</taxon>
        <taxon>Iguania</taxon>
        <taxon>Acrodonta</taxon>
        <taxon>Agamidae</taxon>
        <taxon>Amphibolurinae</taxon>
        <taxon>Pogona</taxon>
    </lineage>
</organism>
<comment type="similarity">
    <text evidence="3 11">Belongs to the PIGV family.</text>
</comment>
<evidence type="ECO:0000313" key="13">
    <source>
        <dbReference type="RefSeq" id="XP_072835961.1"/>
    </source>
</evidence>
<accession>A0ABM5ES34</accession>
<evidence type="ECO:0000313" key="12">
    <source>
        <dbReference type="Proteomes" id="UP001652642"/>
    </source>
</evidence>
<keyword evidence="9 11" id="KW-1133">Transmembrane helix</keyword>
<name>A0ABM5ES34_9SAUR</name>
<dbReference type="RefSeq" id="XP_072835961.1">
    <property type="nucleotide sequence ID" value="XM_072979860.1"/>
</dbReference>
<evidence type="ECO:0000256" key="5">
    <source>
        <dbReference type="ARBA" id="ARBA00022676"/>
    </source>
</evidence>
<feature type="transmembrane region" description="Helical" evidence="11">
    <location>
        <begin position="259"/>
        <end position="283"/>
    </location>
</feature>
<feature type="transmembrane region" description="Helical" evidence="11">
    <location>
        <begin position="163"/>
        <end position="196"/>
    </location>
</feature>
<evidence type="ECO:0000256" key="10">
    <source>
        <dbReference type="ARBA" id="ARBA00023136"/>
    </source>
</evidence>
<evidence type="ECO:0000256" key="11">
    <source>
        <dbReference type="RuleBase" id="RU363112"/>
    </source>
</evidence>
<feature type="transmembrane region" description="Helical" evidence="11">
    <location>
        <begin position="354"/>
        <end position="372"/>
    </location>
</feature>
<keyword evidence="10 11" id="KW-0472">Membrane</keyword>
<feature type="transmembrane region" description="Helical" evidence="11">
    <location>
        <begin position="508"/>
        <end position="529"/>
    </location>
</feature>
<comment type="pathway">
    <text evidence="2 11">Glycolipid biosynthesis; glycosylphosphatidylinositol-anchor biosynthesis.</text>
</comment>
<dbReference type="PANTHER" id="PTHR12468">
    <property type="entry name" value="GPI MANNOSYLTRANSFERASE 2"/>
    <property type="match status" value="1"/>
</dbReference>
<evidence type="ECO:0000256" key="2">
    <source>
        <dbReference type="ARBA" id="ARBA00004687"/>
    </source>
</evidence>
<keyword evidence="5 11" id="KW-0328">Glycosyltransferase</keyword>